<comment type="caution">
    <text evidence="5">The sequence shown here is derived from an EMBL/GenBank/DDBJ whole genome shotgun (WGS) entry which is preliminary data.</text>
</comment>
<feature type="region of interest" description="Disordered" evidence="4">
    <location>
        <begin position="1"/>
        <end position="20"/>
    </location>
</feature>
<dbReference type="InterPro" id="IPR009057">
    <property type="entry name" value="Homeodomain-like_sf"/>
</dbReference>
<reference evidence="5" key="1">
    <citation type="journal article" date="2018" name="DNA Res.">
        <title>Multiple hybrid de novo genome assembly of finger millet, an orphan allotetraploid crop.</title>
        <authorList>
            <person name="Hatakeyama M."/>
            <person name="Aluri S."/>
            <person name="Balachadran M.T."/>
            <person name="Sivarajan S.R."/>
            <person name="Patrignani A."/>
            <person name="Gruter S."/>
            <person name="Poveda L."/>
            <person name="Shimizu-Inatsugi R."/>
            <person name="Baeten J."/>
            <person name="Francoijs K.J."/>
            <person name="Nataraja K.N."/>
            <person name="Reddy Y.A.N."/>
            <person name="Phadnis S."/>
            <person name="Ravikumar R.L."/>
            <person name="Schlapbach R."/>
            <person name="Sreeman S.M."/>
            <person name="Shimizu K.K."/>
        </authorList>
    </citation>
    <scope>NUCLEOTIDE SEQUENCE</scope>
</reference>
<dbReference type="InterPro" id="IPR046955">
    <property type="entry name" value="PHR1-like"/>
</dbReference>
<evidence type="ECO:0000256" key="3">
    <source>
        <dbReference type="ARBA" id="ARBA00023242"/>
    </source>
</evidence>
<dbReference type="AlphaFoldDB" id="A0AAV5EH38"/>
<evidence type="ECO:0000256" key="1">
    <source>
        <dbReference type="ARBA" id="ARBA00023015"/>
    </source>
</evidence>
<dbReference type="PANTHER" id="PTHR31314">
    <property type="entry name" value="MYB FAMILY TRANSCRIPTION FACTOR PHL7-LIKE"/>
    <property type="match status" value="1"/>
</dbReference>
<dbReference type="Proteomes" id="UP001054889">
    <property type="component" value="Unassembled WGS sequence"/>
</dbReference>
<dbReference type="InterPro" id="IPR006447">
    <property type="entry name" value="Myb_dom_plants"/>
</dbReference>
<keyword evidence="1" id="KW-0805">Transcription regulation</keyword>
<dbReference type="NCBIfam" id="TIGR01557">
    <property type="entry name" value="myb_SHAQKYF"/>
    <property type="match status" value="1"/>
</dbReference>
<reference evidence="5" key="2">
    <citation type="submission" date="2021-12" db="EMBL/GenBank/DDBJ databases">
        <title>Resequencing data analysis of finger millet.</title>
        <authorList>
            <person name="Hatakeyama M."/>
            <person name="Aluri S."/>
            <person name="Balachadran M.T."/>
            <person name="Sivarajan S.R."/>
            <person name="Poveda L."/>
            <person name="Shimizu-Inatsugi R."/>
            <person name="Schlapbach R."/>
            <person name="Sreeman S.M."/>
            <person name="Shimizu K.K."/>
        </authorList>
    </citation>
    <scope>NUCLEOTIDE SEQUENCE</scope>
</reference>
<name>A0AAV5EH38_ELECO</name>
<keyword evidence="2" id="KW-0804">Transcription</keyword>
<accession>A0AAV5EH38</accession>
<evidence type="ECO:0000313" key="6">
    <source>
        <dbReference type="Proteomes" id="UP001054889"/>
    </source>
</evidence>
<dbReference type="EMBL" id="BQKI01000075">
    <property type="protein sequence ID" value="GJN21816.1"/>
    <property type="molecule type" value="Genomic_DNA"/>
</dbReference>
<keyword evidence="6" id="KW-1185">Reference proteome</keyword>
<evidence type="ECO:0000256" key="4">
    <source>
        <dbReference type="SAM" id="MobiDB-lite"/>
    </source>
</evidence>
<dbReference type="GO" id="GO:0003700">
    <property type="term" value="F:DNA-binding transcription factor activity"/>
    <property type="evidence" value="ECO:0007669"/>
    <property type="project" value="InterPro"/>
</dbReference>
<organism evidence="5 6">
    <name type="scientific">Eleusine coracana subsp. coracana</name>
    <dbReference type="NCBI Taxonomy" id="191504"/>
    <lineage>
        <taxon>Eukaryota</taxon>
        <taxon>Viridiplantae</taxon>
        <taxon>Streptophyta</taxon>
        <taxon>Embryophyta</taxon>
        <taxon>Tracheophyta</taxon>
        <taxon>Spermatophyta</taxon>
        <taxon>Magnoliopsida</taxon>
        <taxon>Liliopsida</taxon>
        <taxon>Poales</taxon>
        <taxon>Poaceae</taxon>
        <taxon>PACMAD clade</taxon>
        <taxon>Chloridoideae</taxon>
        <taxon>Cynodonteae</taxon>
        <taxon>Eleusininae</taxon>
        <taxon>Eleusine</taxon>
    </lineage>
</organism>
<dbReference type="SUPFAM" id="SSF46689">
    <property type="entry name" value="Homeodomain-like"/>
    <property type="match status" value="1"/>
</dbReference>
<keyword evidence="3" id="KW-0539">Nucleus</keyword>
<dbReference type="Gene3D" id="1.10.10.60">
    <property type="entry name" value="Homeodomain-like"/>
    <property type="match status" value="1"/>
</dbReference>
<evidence type="ECO:0000313" key="5">
    <source>
        <dbReference type="EMBL" id="GJN21816.1"/>
    </source>
</evidence>
<dbReference type="PANTHER" id="PTHR31314:SF64">
    <property type="entry name" value="OS02G0672300 PROTEIN"/>
    <property type="match status" value="1"/>
</dbReference>
<dbReference type="GO" id="GO:0003677">
    <property type="term" value="F:DNA binding"/>
    <property type="evidence" value="ECO:0007669"/>
    <property type="project" value="InterPro"/>
</dbReference>
<proteinExistence type="predicted"/>
<gene>
    <name evidence="5" type="primary">gb09332</name>
    <name evidence="5" type="ORF">PR202_gb09332</name>
</gene>
<protein>
    <submittedName>
        <fullName evidence="5">Uncharacterized protein</fullName>
    </submittedName>
</protein>
<evidence type="ECO:0000256" key="2">
    <source>
        <dbReference type="ARBA" id="ARBA00023163"/>
    </source>
</evidence>
<sequence length="168" mass="18199">MAGGGSGRNGSATRPYNRSKVPRLRWTSELHRSFVRAIDCLGGPDSTFPSTEATPKLILQLMGVRGLTIAHVKSHLQVSQFLHPLAIRKAKVGAEAAAPHESVLQRNSDIAAPGTQHNSDDCMQAMSMDKRMNQGLGWQRNAATAASTLQALGFWVRGSEPFNVHQSQ</sequence>